<dbReference type="PANTHER" id="PTHR46455">
    <property type="entry name" value="SET AND MYND DOMAIN CONTAINING, ARTHROPOD-SPECIFIC, MEMBER 4, ISOFORM A"/>
    <property type="match status" value="1"/>
</dbReference>
<sequence length="485" mass="55388">MLKAMLQRILVKAKTIDCNNLKKILNRRDDMLKTEWSNDYGRYLAAASDIPDKTVILLENVLLYAPADDVKDRIAGNKLFCLVCCRPSEGVHRQCASCGWYICSTACEKMECHKNECEIFAQNKVQFPPPHGWPILNKTILVLRCLLTKIYDPRVWTEFLSKLEHHSDSRGTKSVCKKSDVMITENIQYFYSTSTCPFTEKEIRTMCGVINVNAFLAEKRHETTNEKTKCMFEKASLFAHSCSPNCSWNIVFNKDESQIDSPSMKIEVIAAAPIKKGDMLTIFYSTRYAMYGTLKRIVLMEEIAHFLCKCVRCRDKTELETFMSAVKCVDCKKDYLLPVQPTDIHSNWKCLNSVCGNTESVRKIVCKICEIEDYVEGIRDLNLNIDEEVKMLSTVAKKHSGIVLHKNHYVLQEIALKVVQLLVDGGILNDKQTTFANSSKLDILLQQCKYLLNIAYTLLPAMTGYISTLETYLRHAEKIKGTICH</sequence>
<dbReference type="Pfam" id="PF00856">
    <property type="entry name" value="SET"/>
    <property type="match status" value="1"/>
</dbReference>
<dbReference type="GO" id="GO:0008276">
    <property type="term" value="F:protein methyltransferase activity"/>
    <property type="evidence" value="ECO:0007669"/>
    <property type="project" value="UniProtKB-ARBA"/>
</dbReference>
<dbReference type="PROSITE" id="PS50280">
    <property type="entry name" value="SET"/>
    <property type="match status" value="1"/>
</dbReference>
<gene>
    <name evidence="2" type="primary">SmydA-8_8</name>
    <name evidence="2" type="ORF">Bhyg_10656</name>
</gene>
<reference evidence="2" key="1">
    <citation type="submission" date="2022-07" db="EMBL/GenBank/DDBJ databases">
        <authorList>
            <person name="Trinca V."/>
            <person name="Uliana J.V.C."/>
            <person name="Torres T.T."/>
            <person name="Ward R.J."/>
            <person name="Monesi N."/>
        </authorList>
    </citation>
    <scope>NUCLEOTIDE SEQUENCE</scope>
    <source>
        <strain evidence="2">HSMRA1968</strain>
        <tissue evidence="2">Whole embryos</tissue>
    </source>
</reference>
<comment type="caution">
    <text evidence="2">The sequence shown here is derived from an EMBL/GenBank/DDBJ whole genome shotgun (WGS) entry which is preliminary data.</text>
</comment>
<dbReference type="InterPro" id="IPR053010">
    <property type="entry name" value="SET_SmydA-8"/>
</dbReference>
<evidence type="ECO:0000313" key="2">
    <source>
        <dbReference type="EMBL" id="KAJ6637925.1"/>
    </source>
</evidence>
<dbReference type="SUPFAM" id="SSF82199">
    <property type="entry name" value="SET domain"/>
    <property type="match status" value="1"/>
</dbReference>
<dbReference type="GO" id="GO:0008757">
    <property type="term" value="F:S-adenosylmethionine-dependent methyltransferase activity"/>
    <property type="evidence" value="ECO:0007669"/>
    <property type="project" value="UniProtKB-ARBA"/>
</dbReference>
<dbReference type="OrthoDB" id="5945798at2759"/>
<dbReference type="InterPro" id="IPR001214">
    <property type="entry name" value="SET_dom"/>
</dbReference>
<organism evidence="2 3">
    <name type="scientific">Pseudolycoriella hygida</name>
    <dbReference type="NCBI Taxonomy" id="35572"/>
    <lineage>
        <taxon>Eukaryota</taxon>
        <taxon>Metazoa</taxon>
        <taxon>Ecdysozoa</taxon>
        <taxon>Arthropoda</taxon>
        <taxon>Hexapoda</taxon>
        <taxon>Insecta</taxon>
        <taxon>Pterygota</taxon>
        <taxon>Neoptera</taxon>
        <taxon>Endopterygota</taxon>
        <taxon>Diptera</taxon>
        <taxon>Nematocera</taxon>
        <taxon>Sciaroidea</taxon>
        <taxon>Sciaridae</taxon>
        <taxon>Pseudolycoriella</taxon>
    </lineage>
</organism>
<dbReference type="PANTHER" id="PTHR46455:SF5">
    <property type="entry name" value="SET AND MYND DOMAIN CONTAINING, ARTHROPOD-SPECIFIC, MEMBER 4, ISOFORM A"/>
    <property type="match status" value="1"/>
</dbReference>
<dbReference type="EMBL" id="WJQU01000003">
    <property type="protein sequence ID" value="KAJ6637925.1"/>
    <property type="molecule type" value="Genomic_DNA"/>
</dbReference>
<dbReference type="Gene3D" id="1.10.220.160">
    <property type="match status" value="1"/>
</dbReference>
<dbReference type="InterPro" id="IPR046341">
    <property type="entry name" value="SET_dom_sf"/>
</dbReference>
<dbReference type="GO" id="GO:0008170">
    <property type="term" value="F:N-methyltransferase activity"/>
    <property type="evidence" value="ECO:0007669"/>
    <property type="project" value="UniProtKB-ARBA"/>
</dbReference>
<evidence type="ECO:0000259" key="1">
    <source>
        <dbReference type="PROSITE" id="PS50280"/>
    </source>
</evidence>
<dbReference type="Proteomes" id="UP001151699">
    <property type="component" value="Chromosome X"/>
</dbReference>
<dbReference type="Gene3D" id="6.10.140.2220">
    <property type="match status" value="1"/>
</dbReference>
<feature type="domain" description="SET" evidence="1">
    <location>
        <begin position="81"/>
        <end position="285"/>
    </location>
</feature>
<name>A0A9Q0MVF1_9DIPT</name>
<accession>A0A9Q0MVF1</accession>
<dbReference type="Gene3D" id="2.170.270.10">
    <property type="entry name" value="SET domain"/>
    <property type="match status" value="1"/>
</dbReference>
<keyword evidence="3" id="KW-1185">Reference proteome</keyword>
<proteinExistence type="predicted"/>
<protein>
    <submittedName>
        <fullName evidence="2">SET domain-containing protein SmydA-8, isoform B</fullName>
    </submittedName>
</protein>
<dbReference type="AlphaFoldDB" id="A0A9Q0MVF1"/>
<evidence type="ECO:0000313" key="3">
    <source>
        <dbReference type="Proteomes" id="UP001151699"/>
    </source>
</evidence>